<comment type="caution">
    <text evidence="2">The sequence shown here is derived from an EMBL/GenBank/DDBJ whole genome shotgun (WGS) entry which is preliminary data.</text>
</comment>
<evidence type="ECO:0000313" key="2">
    <source>
        <dbReference type="EMBL" id="KAA6357803.1"/>
    </source>
</evidence>
<gene>
    <name evidence="2" type="ORF">EZS28_046670</name>
</gene>
<accession>A0A5J4TJ79</accession>
<feature type="non-terminal residue" evidence="2">
    <location>
        <position position="1"/>
    </location>
</feature>
<dbReference type="EMBL" id="SNRW01030823">
    <property type="protein sequence ID" value="KAA6357803.1"/>
    <property type="molecule type" value="Genomic_DNA"/>
</dbReference>
<name>A0A5J4TJ79_9EUKA</name>
<evidence type="ECO:0000313" key="3">
    <source>
        <dbReference type="Proteomes" id="UP000324800"/>
    </source>
</evidence>
<dbReference type="Proteomes" id="UP000324800">
    <property type="component" value="Unassembled WGS sequence"/>
</dbReference>
<proteinExistence type="predicted"/>
<dbReference type="AlphaFoldDB" id="A0A5J4TJ79"/>
<organism evidence="2 3">
    <name type="scientific">Streblomastix strix</name>
    <dbReference type="NCBI Taxonomy" id="222440"/>
    <lineage>
        <taxon>Eukaryota</taxon>
        <taxon>Metamonada</taxon>
        <taxon>Preaxostyla</taxon>
        <taxon>Oxymonadida</taxon>
        <taxon>Streblomastigidae</taxon>
        <taxon>Streblomastix</taxon>
    </lineage>
</organism>
<reference evidence="2 3" key="1">
    <citation type="submission" date="2019-03" db="EMBL/GenBank/DDBJ databases">
        <title>Single cell metagenomics reveals metabolic interactions within the superorganism composed of flagellate Streblomastix strix and complex community of Bacteroidetes bacteria on its surface.</title>
        <authorList>
            <person name="Treitli S.C."/>
            <person name="Kolisko M."/>
            <person name="Husnik F."/>
            <person name="Keeling P."/>
            <person name="Hampl V."/>
        </authorList>
    </citation>
    <scope>NUCLEOTIDE SEQUENCE [LARGE SCALE GENOMIC DNA]</scope>
    <source>
        <strain evidence="2">ST1C</strain>
    </source>
</reference>
<sequence>PTIEEDGYCRSRENSSIEEEENTIDIIRDIEAR</sequence>
<evidence type="ECO:0000256" key="1">
    <source>
        <dbReference type="SAM" id="MobiDB-lite"/>
    </source>
</evidence>
<feature type="region of interest" description="Disordered" evidence="1">
    <location>
        <begin position="1"/>
        <end position="20"/>
    </location>
</feature>
<protein>
    <submittedName>
        <fullName evidence="2">Uncharacterized protein</fullName>
    </submittedName>
</protein>